<dbReference type="GO" id="GO:0006487">
    <property type="term" value="P:protein N-linked glycosylation"/>
    <property type="evidence" value="ECO:0007669"/>
    <property type="project" value="TreeGrafter"/>
</dbReference>
<evidence type="ECO:0000256" key="5">
    <source>
        <dbReference type="ARBA" id="ARBA00022968"/>
    </source>
</evidence>
<accession>A0A9P6WB42</accession>
<dbReference type="SUPFAM" id="SSF53448">
    <property type="entry name" value="Nucleotide-diphospho-sugar transferases"/>
    <property type="match status" value="1"/>
</dbReference>
<evidence type="ECO:0000256" key="6">
    <source>
        <dbReference type="PIRSR" id="PIRSR018153-1"/>
    </source>
</evidence>
<dbReference type="GO" id="GO:0000032">
    <property type="term" value="P:cell wall mannoprotein biosynthetic process"/>
    <property type="evidence" value="ECO:0007669"/>
    <property type="project" value="TreeGrafter"/>
</dbReference>
<dbReference type="InterPro" id="IPR029044">
    <property type="entry name" value="Nucleotide-diphossugar_trans"/>
</dbReference>
<dbReference type="PANTHER" id="PTHR31121:SF2">
    <property type="entry name" value="MANNOSYLTRANSFERASE KTR5-RELATED"/>
    <property type="match status" value="1"/>
</dbReference>
<dbReference type="GO" id="GO:0016020">
    <property type="term" value="C:membrane"/>
    <property type="evidence" value="ECO:0007669"/>
    <property type="project" value="UniProtKB-SubCell"/>
</dbReference>
<comment type="subcellular location">
    <subcellularLocation>
        <location evidence="1">Membrane</location>
        <topology evidence="1">Single-pass type II membrane protein</topology>
    </subcellularLocation>
</comment>
<feature type="active site" description="Nucleophile" evidence="6">
    <location>
        <position position="369"/>
    </location>
</feature>
<evidence type="ECO:0000256" key="1">
    <source>
        <dbReference type="ARBA" id="ARBA00004606"/>
    </source>
</evidence>
<keyword evidence="7" id="KW-0812">Transmembrane</keyword>
<evidence type="ECO:0000313" key="8">
    <source>
        <dbReference type="EMBL" id="KAG0669250.1"/>
    </source>
</evidence>
<dbReference type="InterPro" id="IPR002685">
    <property type="entry name" value="Glyco_trans_15"/>
</dbReference>
<name>A0A9P6WB42_MAUEX</name>
<reference evidence="8 9" key="1">
    <citation type="submission" date="2020-11" db="EMBL/GenBank/DDBJ databases">
        <title>Kefir isolates.</title>
        <authorList>
            <person name="Marcisauskas S."/>
            <person name="Kim Y."/>
            <person name="Blasche S."/>
        </authorList>
    </citation>
    <scope>NUCLEOTIDE SEQUENCE [LARGE SCALE GENOMIC DNA]</scope>
    <source>
        <strain evidence="8 9">OG2</strain>
    </source>
</reference>
<evidence type="ECO:0000256" key="2">
    <source>
        <dbReference type="ARBA" id="ARBA00007677"/>
    </source>
</evidence>
<dbReference type="Pfam" id="PF01793">
    <property type="entry name" value="Glyco_transf_15"/>
    <property type="match status" value="2"/>
</dbReference>
<keyword evidence="4" id="KW-0808">Transferase</keyword>
<organism evidence="8 9">
    <name type="scientific">Maudiozyma exigua</name>
    <name type="common">Yeast</name>
    <name type="synonym">Kazachstania exigua</name>
    <dbReference type="NCBI Taxonomy" id="34358"/>
    <lineage>
        <taxon>Eukaryota</taxon>
        <taxon>Fungi</taxon>
        <taxon>Dikarya</taxon>
        <taxon>Ascomycota</taxon>
        <taxon>Saccharomycotina</taxon>
        <taxon>Saccharomycetes</taxon>
        <taxon>Saccharomycetales</taxon>
        <taxon>Saccharomycetaceae</taxon>
        <taxon>Maudiozyma</taxon>
    </lineage>
</organism>
<dbReference type="AlphaFoldDB" id="A0A9P6WB42"/>
<evidence type="ECO:0000256" key="4">
    <source>
        <dbReference type="ARBA" id="ARBA00022679"/>
    </source>
</evidence>
<dbReference type="PANTHER" id="PTHR31121">
    <property type="entry name" value="ALPHA-1,2 MANNOSYLTRANSFERASE KTR1"/>
    <property type="match status" value="1"/>
</dbReference>
<dbReference type="OrthoDB" id="439943at2759"/>
<comment type="similarity">
    <text evidence="2">Belongs to the glycosyltransferase 15 family.</text>
</comment>
<dbReference type="PIRSF" id="PIRSF018153">
    <property type="entry name" value="Glyco_trans_15"/>
    <property type="match status" value="1"/>
</dbReference>
<dbReference type="GO" id="GO:0000026">
    <property type="term" value="F:alpha-1,2-mannosyltransferase activity"/>
    <property type="evidence" value="ECO:0007669"/>
    <property type="project" value="TreeGrafter"/>
</dbReference>
<keyword evidence="9" id="KW-1185">Reference proteome</keyword>
<evidence type="ECO:0000256" key="3">
    <source>
        <dbReference type="ARBA" id="ARBA00022676"/>
    </source>
</evidence>
<evidence type="ECO:0000313" key="9">
    <source>
        <dbReference type="Proteomes" id="UP000750334"/>
    </source>
</evidence>
<feature type="transmembrane region" description="Helical" evidence="7">
    <location>
        <begin position="29"/>
        <end position="49"/>
    </location>
</feature>
<gene>
    <name evidence="8" type="primary">KTR5</name>
    <name evidence="8" type="ORF">C6P45_003966</name>
</gene>
<keyword evidence="7" id="KW-1133">Transmembrane helix</keyword>
<keyword evidence="7" id="KW-0472">Membrane</keyword>
<comment type="caution">
    <text evidence="8">The sequence shown here is derived from an EMBL/GenBank/DDBJ whole genome shotgun (WGS) entry which is preliminary data.</text>
</comment>
<dbReference type="GO" id="GO:0005794">
    <property type="term" value="C:Golgi apparatus"/>
    <property type="evidence" value="ECO:0007669"/>
    <property type="project" value="TreeGrafter"/>
</dbReference>
<evidence type="ECO:0000256" key="7">
    <source>
        <dbReference type="SAM" id="Phobius"/>
    </source>
</evidence>
<dbReference type="Proteomes" id="UP000750334">
    <property type="component" value="Unassembled WGS sequence"/>
</dbReference>
<protein>
    <submittedName>
        <fullName evidence="8">Alpha-1,2-mannosyltransferase (Kre5)</fullName>
    </submittedName>
</protein>
<dbReference type="EMBL" id="PUHR01000046">
    <property type="protein sequence ID" value="KAG0669250.1"/>
    <property type="molecule type" value="Genomic_DNA"/>
</dbReference>
<keyword evidence="3" id="KW-0328">Glycosyltransferase</keyword>
<proteinExistence type="inferred from homology"/>
<keyword evidence="5" id="KW-0735">Signal-anchor</keyword>
<dbReference type="Gene3D" id="3.90.550.10">
    <property type="entry name" value="Spore Coat Polysaccharide Biosynthesis Protein SpsA, Chain A"/>
    <property type="match status" value="1"/>
</dbReference>
<sequence>MKQPRTRRLIDIRTILENVSFFLEDLNPIYPIVIITLIVTVCFLLNSIATELPKLNSRKDWNTKTDSTFHNGCIDTQQYLLDPEYIKQNATFVMLARNKELQDVISTLESIESHFNQWFHYPYTFLNDEPFTEEFMNEIRNLVSSNVSFGQLSPEAWHLTDSYSLKQNLDLQGDRDILYGDIPSYHKMCRFYSGFFFRHELVSQYEWYWRIEPEVEFHCDLTYDPFLEMNRSGKKYGFTVIIPELPNTIPTLFRKTLSFIKQNNITVGSLWKLFTMDHYLVDTTTGVGGGREQNNTFEIIDKWINYPGEITEVIQREVEIEHLMSNLGSSISKSGLKNLIDRAKGQIPLVTNQYDQLEYNLCHFWSNFEIARVDIFNNDLYLKYFEYLDQQNGFWEERWGDAPVHSLGLSLALNVSDIHYFRDIGYRHSSLQHCPKNYISEKSSIFNLFSLAAMTSGSEPQYIATDERWQRSRKQKKYDKGYITGTGCRCRCPNDYRELEDSPAYCQNMWLDLTKEENPDKPREPLVAYTVAKSIIKENFIRTMSNN</sequence>